<protein>
    <recommendedName>
        <fullName evidence="12">Sarcosine oxidase subunit beta</fullName>
        <ecNumber evidence="11">1.5.3.24</ecNumber>
    </recommendedName>
    <alternativeName>
        <fullName evidence="13">Sarcosine oxidase (5,10-methylenetetrahydrofolate-forming) subunit beta</fullName>
    </alternativeName>
    <alternativeName>
        <fullName evidence="14">Tetrameric sarcosine oxidase subunit beta</fullName>
    </alternativeName>
</protein>
<sequence>MSQLGAIVTHRNGAHALPRSSKNKKTIQTGFEAPETHMRRYSAFAIAREAARYHSGWERAWASPQPKKKYDVIIVGAGGHGLATAYYLGKNFGITNVAVLEKGWLGGGNTGRNTTIIRSNYLQDASAAIYEKARSLYETMSQDLNYNVMFSPRGLIMLAQTEHEVRGYQRTAHANALQGVATEFITPQKVKDLVPIINISGPRYPVLGGLWQQRGGTARHDAVAWGYARACSDMGMDIIQQCEVTGVRRDGGKVVGVDTSRGAIDCDKLGIVVAGHSGVLADMAGFRLPLESLALQALVSEPIKPCIDVVVMANTVHGYMSQSDKGELVIGGGTDGFNNYTQRGSFHHIEETVRALVETFPMISRLKMLRQWGGIVDMTGDRSPILSKTPVEGIFVNCGWGTGGFKAIPGSGWAMAELMAKGHSPLAEEFGLNRFKEGRFIDESVAAGVAH</sequence>
<comment type="cofactor">
    <cofactor evidence="1">
        <name>FMN</name>
        <dbReference type="ChEBI" id="CHEBI:58210"/>
    </cofactor>
</comment>
<evidence type="ECO:0000256" key="4">
    <source>
        <dbReference type="ARBA" id="ARBA00022490"/>
    </source>
</evidence>
<dbReference type="GO" id="GO:0008115">
    <property type="term" value="F:sarcosine oxidase activity"/>
    <property type="evidence" value="ECO:0007669"/>
    <property type="project" value="InterPro"/>
</dbReference>
<gene>
    <name evidence="18" type="primary">soxB</name>
    <name evidence="18" type="ORF">TG4357_00840</name>
</gene>
<evidence type="ECO:0000256" key="14">
    <source>
        <dbReference type="ARBA" id="ARBA00044295"/>
    </source>
</evidence>
<dbReference type="EMBL" id="CYSA01000008">
    <property type="protein sequence ID" value="CUH63707.1"/>
    <property type="molecule type" value="Genomic_DNA"/>
</dbReference>
<evidence type="ECO:0000256" key="16">
    <source>
        <dbReference type="ARBA" id="ARBA00048917"/>
    </source>
</evidence>
<evidence type="ECO:0000256" key="8">
    <source>
        <dbReference type="ARBA" id="ARBA00022827"/>
    </source>
</evidence>
<evidence type="ECO:0000256" key="3">
    <source>
        <dbReference type="ARBA" id="ARBA00004496"/>
    </source>
</evidence>
<dbReference type="NCBIfam" id="TIGR01373">
    <property type="entry name" value="soxB"/>
    <property type="match status" value="1"/>
</dbReference>
<evidence type="ECO:0000313" key="18">
    <source>
        <dbReference type="EMBL" id="CUH63707.1"/>
    </source>
</evidence>
<dbReference type="InterPro" id="IPR006278">
    <property type="entry name" value="SoxB"/>
</dbReference>
<organism evidence="18 19">
    <name type="scientific">Thalassovita gelatinovora</name>
    <name type="common">Thalassobius gelatinovorus</name>
    <dbReference type="NCBI Taxonomy" id="53501"/>
    <lineage>
        <taxon>Bacteria</taxon>
        <taxon>Pseudomonadati</taxon>
        <taxon>Pseudomonadota</taxon>
        <taxon>Alphaproteobacteria</taxon>
        <taxon>Rhodobacterales</taxon>
        <taxon>Roseobacteraceae</taxon>
        <taxon>Thalassovita</taxon>
    </lineage>
</organism>
<dbReference type="Proteomes" id="UP000051587">
    <property type="component" value="Unassembled WGS sequence"/>
</dbReference>
<comment type="similarity">
    <text evidence="10">Belongs to the SoxB family.</text>
</comment>
<keyword evidence="6" id="KW-0288">FMN</keyword>
<keyword evidence="19" id="KW-1185">Reference proteome</keyword>
<evidence type="ECO:0000256" key="10">
    <source>
        <dbReference type="ARBA" id="ARBA00043973"/>
    </source>
</evidence>
<evidence type="ECO:0000256" key="5">
    <source>
        <dbReference type="ARBA" id="ARBA00022630"/>
    </source>
</evidence>
<reference evidence="18 19" key="1">
    <citation type="submission" date="2015-09" db="EMBL/GenBank/DDBJ databases">
        <authorList>
            <consortium name="Swine Surveillance"/>
        </authorList>
    </citation>
    <scope>NUCLEOTIDE SEQUENCE [LARGE SCALE GENOMIC DNA]</scope>
    <source>
        <strain evidence="18 19">CECT 4357</strain>
    </source>
</reference>
<dbReference type="AlphaFoldDB" id="A0A0P1F759"/>
<dbReference type="Gene3D" id="3.30.9.10">
    <property type="entry name" value="D-Amino Acid Oxidase, subunit A, domain 2"/>
    <property type="match status" value="1"/>
</dbReference>
<dbReference type="PANTHER" id="PTHR13847">
    <property type="entry name" value="SARCOSINE DEHYDROGENASE-RELATED"/>
    <property type="match status" value="1"/>
</dbReference>
<evidence type="ECO:0000256" key="9">
    <source>
        <dbReference type="ARBA" id="ARBA00023002"/>
    </source>
</evidence>
<keyword evidence="4" id="KW-0963">Cytoplasm</keyword>
<keyword evidence="7" id="KW-0547">Nucleotide-binding</keyword>
<evidence type="ECO:0000256" key="6">
    <source>
        <dbReference type="ARBA" id="ARBA00022643"/>
    </source>
</evidence>
<evidence type="ECO:0000256" key="7">
    <source>
        <dbReference type="ARBA" id="ARBA00022741"/>
    </source>
</evidence>
<dbReference type="GO" id="GO:0046653">
    <property type="term" value="P:tetrahydrofolate metabolic process"/>
    <property type="evidence" value="ECO:0007669"/>
    <property type="project" value="InterPro"/>
</dbReference>
<keyword evidence="8" id="KW-0274">FAD</keyword>
<dbReference type="Gene3D" id="3.50.50.60">
    <property type="entry name" value="FAD/NAD(P)-binding domain"/>
    <property type="match status" value="1"/>
</dbReference>
<comment type="catalytic activity">
    <reaction evidence="16">
        <text>sarcosine + (6S)-5,6,7,8-tetrahydrofolate + O2 = (6R)-5,10-methylene-5,6,7,8-tetrahydrofolate + glycine + H2O2</text>
        <dbReference type="Rhea" id="RHEA:70455"/>
        <dbReference type="ChEBI" id="CHEBI:15379"/>
        <dbReference type="ChEBI" id="CHEBI:15636"/>
        <dbReference type="ChEBI" id="CHEBI:16240"/>
        <dbReference type="ChEBI" id="CHEBI:57305"/>
        <dbReference type="ChEBI" id="CHEBI:57433"/>
        <dbReference type="ChEBI" id="CHEBI:57453"/>
        <dbReference type="EC" id="1.5.3.24"/>
    </reaction>
</comment>
<dbReference type="EC" id="1.5.3.24" evidence="11"/>
<dbReference type="InterPro" id="IPR001763">
    <property type="entry name" value="Rhodanese-like_dom"/>
</dbReference>
<comment type="cofactor">
    <cofactor evidence="2">
        <name>FAD</name>
        <dbReference type="ChEBI" id="CHEBI:57692"/>
    </cofactor>
</comment>
<evidence type="ECO:0000313" key="19">
    <source>
        <dbReference type="Proteomes" id="UP000051587"/>
    </source>
</evidence>
<keyword evidence="5" id="KW-0285">Flavoprotein</keyword>
<proteinExistence type="inferred from homology"/>
<dbReference type="GO" id="GO:0005737">
    <property type="term" value="C:cytoplasm"/>
    <property type="evidence" value="ECO:0007669"/>
    <property type="project" value="UniProtKB-SubCell"/>
</dbReference>
<dbReference type="InterPro" id="IPR036188">
    <property type="entry name" value="FAD/NAD-bd_sf"/>
</dbReference>
<dbReference type="PANTHER" id="PTHR13847:SF287">
    <property type="entry name" value="FAD-DEPENDENT OXIDOREDUCTASE DOMAIN-CONTAINING PROTEIN 1"/>
    <property type="match status" value="1"/>
</dbReference>
<dbReference type="PROSITE" id="PS50206">
    <property type="entry name" value="RHODANESE_3"/>
    <property type="match status" value="1"/>
</dbReference>
<evidence type="ECO:0000256" key="12">
    <source>
        <dbReference type="ARBA" id="ARBA00044150"/>
    </source>
</evidence>
<dbReference type="SUPFAM" id="SSF51905">
    <property type="entry name" value="FAD/NAD(P)-binding domain"/>
    <property type="match status" value="1"/>
</dbReference>
<dbReference type="InterPro" id="IPR006076">
    <property type="entry name" value="FAD-dep_OxRdtase"/>
</dbReference>
<comment type="subcellular location">
    <subcellularLocation>
        <location evidence="3">Cytoplasm</location>
    </subcellularLocation>
</comment>
<dbReference type="GO" id="GO:0000166">
    <property type="term" value="F:nucleotide binding"/>
    <property type="evidence" value="ECO:0007669"/>
    <property type="project" value="UniProtKB-KW"/>
</dbReference>
<evidence type="ECO:0000259" key="17">
    <source>
        <dbReference type="PROSITE" id="PS50206"/>
    </source>
</evidence>
<dbReference type="Pfam" id="PF01266">
    <property type="entry name" value="DAO"/>
    <property type="match status" value="1"/>
</dbReference>
<dbReference type="STRING" id="53501.SAMN04488043_11381"/>
<evidence type="ECO:0000256" key="1">
    <source>
        <dbReference type="ARBA" id="ARBA00001917"/>
    </source>
</evidence>
<name>A0A0P1F759_THAGE</name>
<evidence type="ECO:0000256" key="15">
    <source>
        <dbReference type="ARBA" id="ARBA00047316"/>
    </source>
</evidence>
<comment type="catalytic activity">
    <reaction evidence="15">
        <text>sarcosine + O2 + H2O = formaldehyde + glycine + H2O2</text>
        <dbReference type="Rhea" id="RHEA:13313"/>
        <dbReference type="ChEBI" id="CHEBI:15377"/>
        <dbReference type="ChEBI" id="CHEBI:15379"/>
        <dbReference type="ChEBI" id="CHEBI:16240"/>
        <dbReference type="ChEBI" id="CHEBI:16842"/>
        <dbReference type="ChEBI" id="CHEBI:57305"/>
        <dbReference type="ChEBI" id="CHEBI:57433"/>
    </reaction>
</comment>
<feature type="domain" description="Rhodanese" evidence="17">
    <location>
        <begin position="72"/>
        <end position="116"/>
    </location>
</feature>
<keyword evidence="9 18" id="KW-0560">Oxidoreductase</keyword>
<accession>A0A0P1F759</accession>
<evidence type="ECO:0000256" key="13">
    <source>
        <dbReference type="ARBA" id="ARBA00044216"/>
    </source>
</evidence>
<evidence type="ECO:0000256" key="2">
    <source>
        <dbReference type="ARBA" id="ARBA00001974"/>
    </source>
</evidence>
<evidence type="ECO:0000256" key="11">
    <source>
        <dbReference type="ARBA" id="ARBA00044044"/>
    </source>
</evidence>